<evidence type="ECO:0000256" key="1">
    <source>
        <dbReference type="ARBA" id="ARBA00003294"/>
    </source>
</evidence>
<dbReference type="CDD" id="cd00950">
    <property type="entry name" value="DHDPS"/>
    <property type="match status" value="1"/>
</dbReference>
<evidence type="ECO:0000256" key="3">
    <source>
        <dbReference type="ARBA" id="ARBA00007592"/>
    </source>
</evidence>
<keyword evidence="8 12" id="KW-0457">Lysine biosynthesis</keyword>
<gene>
    <name evidence="12 16" type="primary">dapA</name>
    <name evidence="16" type="ORF">LKD36_16475</name>
</gene>
<comment type="caution">
    <text evidence="16">The sequence shown here is derived from an EMBL/GenBank/DDBJ whole genome shotgun (WGS) entry which is preliminary data.</text>
</comment>
<keyword evidence="9 12" id="KW-0456">Lyase</keyword>
<accession>A0AAE3A838</accession>
<dbReference type="Gene3D" id="3.20.20.70">
    <property type="entry name" value="Aldolase class I"/>
    <property type="match status" value="1"/>
</dbReference>
<comment type="caution">
    <text evidence="12">Was originally thought to be a dihydrodipicolinate synthase (DHDPS), catalyzing the condensation of (S)-aspartate-beta-semialdehyde [(S)-ASA] and pyruvate to dihydrodipicolinate (DHDP). However, it was shown in E.coli that the product of the enzymatic reaction is not dihydrodipicolinate but in fact (4S)-4-hydroxy-2,3,4,5-tetrahydro-(2S)-dipicolinic acid (HTPA), and that the consecutive dehydration reaction leading to DHDP is not spontaneous but catalyzed by DapB.</text>
</comment>
<comment type="similarity">
    <text evidence="3 12 13">Belongs to the DapA family.</text>
</comment>
<dbReference type="GO" id="GO:0005829">
    <property type="term" value="C:cytosol"/>
    <property type="evidence" value="ECO:0007669"/>
    <property type="project" value="TreeGrafter"/>
</dbReference>
<dbReference type="EMBL" id="JAJEPS010000029">
    <property type="protein sequence ID" value="MCC2127741.1"/>
    <property type="molecule type" value="Genomic_DNA"/>
</dbReference>
<dbReference type="InterPro" id="IPR005263">
    <property type="entry name" value="DapA"/>
</dbReference>
<comment type="subunit">
    <text evidence="12">Homotetramer; dimer of dimers.</text>
</comment>
<keyword evidence="5 12" id="KW-0963">Cytoplasm</keyword>
<dbReference type="HAMAP" id="MF_00418">
    <property type="entry name" value="DapA"/>
    <property type="match status" value="1"/>
</dbReference>
<feature type="binding site" evidence="12 15">
    <location>
        <position position="47"/>
    </location>
    <ligand>
        <name>pyruvate</name>
        <dbReference type="ChEBI" id="CHEBI:15361"/>
    </ligand>
</feature>
<keyword evidence="6 12" id="KW-0028">Amino-acid biosynthesis</keyword>
<dbReference type="SMART" id="SM01130">
    <property type="entry name" value="DHDPS"/>
    <property type="match status" value="1"/>
</dbReference>
<evidence type="ECO:0000256" key="6">
    <source>
        <dbReference type="ARBA" id="ARBA00022605"/>
    </source>
</evidence>
<comment type="catalytic activity">
    <reaction evidence="11 12">
        <text>L-aspartate 4-semialdehyde + pyruvate = (2S,4S)-4-hydroxy-2,3,4,5-tetrahydrodipicolinate + H2O + H(+)</text>
        <dbReference type="Rhea" id="RHEA:34171"/>
        <dbReference type="ChEBI" id="CHEBI:15361"/>
        <dbReference type="ChEBI" id="CHEBI:15377"/>
        <dbReference type="ChEBI" id="CHEBI:15378"/>
        <dbReference type="ChEBI" id="CHEBI:67139"/>
        <dbReference type="ChEBI" id="CHEBI:537519"/>
        <dbReference type="EC" id="4.3.3.7"/>
    </reaction>
</comment>
<dbReference type="GO" id="GO:0009089">
    <property type="term" value="P:lysine biosynthetic process via diaminopimelate"/>
    <property type="evidence" value="ECO:0007669"/>
    <property type="project" value="UniProtKB-UniRule"/>
</dbReference>
<evidence type="ECO:0000256" key="7">
    <source>
        <dbReference type="ARBA" id="ARBA00022915"/>
    </source>
</evidence>
<evidence type="ECO:0000256" key="5">
    <source>
        <dbReference type="ARBA" id="ARBA00022490"/>
    </source>
</evidence>
<dbReference type="PANTHER" id="PTHR12128:SF66">
    <property type="entry name" value="4-HYDROXY-2-OXOGLUTARATE ALDOLASE, MITOCHONDRIAL"/>
    <property type="match status" value="1"/>
</dbReference>
<keyword evidence="17" id="KW-1185">Reference proteome</keyword>
<dbReference type="Pfam" id="PF00701">
    <property type="entry name" value="DHDPS"/>
    <property type="match status" value="1"/>
</dbReference>
<dbReference type="InterPro" id="IPR020624">
    <property type="entry name" value="Schiff_base-form_aldolases_CS"/>
</dbReference>
<evidence type="ECO:0000256" key="13">
    <source>
        <dbReference type="PIRNR" id="PIRNR001365"/>
    </source>
</evidence>
<keyword evidence="7 12" id="KW-0220">Diaminopimelate biosynthesis</keyword>
<dbReference type="RefSeq" id="WP_308460302.1">
    <property type="nucleotide sequence ID" value="NZ_JAJEPS010000029.1"/>
</dbReference>
<evidence type="ECO:0000256" key="14">
    <source>
        <dbReference type="PIRSR" id="PIRSR001365-1"/>
    </source>
</evidence>
<evidence type="ECO:0000313" key="17">
    <source>
        <dbReference type="Proteomes" id="UP001198220"/>
    </source>
</evidence>
<dbReference type="PRINTS" id="PR00146">
    <property type="entry name" value="DHPICSNTHASE"/>
</dbReference>
<comment type="subcellular location">
    <subcellularLocation>
        <location evidence="12">Cytoplasm</location>
    </subcellularLocation>
</comment>
<dbReference type="PANTHER" id="PTHR12128">
    <property type="entry name" value="DIHYDRODIPICOLINATE SYNTHASE"/>
    <property type="match status" value="1"/>
</dbReference>
<reference evidence="16 17" key="1">
    <citation type="submission" date="2021-10" db="EMBL/GenBank/DDBJ databases">
        <title>Anaerobic single-cell dispensing facilitates the cultivation of human gut bacteria.</title>
        <authorList>
            <person name="Afrizal A."/>
        </authorList>
    </citation>
    <scope>NUCLEOTIDE SEQUENCE [LARGE SCALE GENOMIC DNA]</scope>
    <source>
        <strain evidence="16 17">CLA-AA-H276</strain>
    </source>
</reference>
<dbReference type="Proteomes" id="UP001198220">
    <property type="component" value="Unassembled WGS sequence"/>
</dbReference>
<evidence type="ECO:0000256" key="9">
    <source>
        <dbReference type="ARBA" id="ARBA00023239"/>
    </source>
</evidence>
<feature type="site" description="Part of a proton relay during catalysis" evidence="12">
    <location>
        <position position="46"/>
    </location>
</feature>
<evidence type="ECO:0000256" key="8">
    <source>
        <dbReference type="ARBA" id="ARBA00023154"/>
    </source>
</evidence>
<name>A0AAE3A838_9FIRM</name>
<dbReference type="GO" id="GO:0019877">
    <property type="term" value="P:diaminopimelate biosynthetic process"/>
    <property type="evidence" value="ECO:0007669"/>
    <property type="project" value="UniProtKB-UniRule"/>
</dbReference>
<sequence>MSIFTGAGVAIITPMTETGAVNYPKLEEILEYQIANGTDAIIICGTTGESSTLSHEEHLEAIRFTAEKVAGRIPVIAGTGSNCTETAIYLSQEAEKYGVDGVLLVTPYYNKATQKGLIAHFTKIANSIKIPVILYNIQSRTGVNIAPETMAYLAKNVENIVGVKEASGNISQIAKIAELCGESFDIYSGNDDQVVPLLSLGGKGVISVLSNIAPKETHDIVAKFMDGDVKGSRELQLRALPLIEKLFCEVNPIPVKAAMNMLGWEVGPLRMPLSEMEEEHQKELKAAMDAFGVKAKGEN</sequence>
<comment type="pathway">
    <text evidence="2 12">Amino-acid biosynthesis; L-lysine biosynthesis via DAP pathway; (S)-tetrahydrodipicolinate from L-aspartate: step 3/4.</text>
</comment>
<evidence type="ECO:0000256" key="11">
    <source>
        <dbReference type="ARBA" id="ARBA00047836"/>
    </source>
</evidence>
<dbReference type="InterPro" id="IPR002220">
    <property type="entry name" value="DapA-like"/>
</dbReference>
<comment type="function">
    <text evidence="1 12">Catalyzes the condensation of (S)-aspartate-beta-semialdehyde [(S)-ASA] and pyruvate to 4-hydroxy-tetrahydrodipicolinate (HTPA).</text>
</comment>
<organism evidence="16 17">
    <name type="scientific">Hominiventricola filiformis</name>
    <dbReference type="NCBI Taxonomy" id="2885352"/>
    <lineage>
        <taxon>Bacteria</taxon>
        <taxon>Bacillati</taxon>
        <taxon>Bacillota</taxon>
        <taxon>Clostridia</taxon>
        <taxon>Lachnospirales</taxon>
        <taxon>Lachnospiraceae</taxon>
        <taxon>Hominiventricola</taxon>
    </lineage>
</organism>
<dbReference type="PIRSF" id="PIRSF001365">
    <property type="entry name" value="DHDPS"/>
    <property type="match status" value="1"/>
</dbReference>
<protein>
    <recommendedName>
        <fullName evidence="4 12">4-hydroxy-tetrahydrodipicolinate synthase</fullName>
        <shortName evidence="12">HTPA synthase</shortName>
        <ecNumber evidence="4 12">4.3.3.7</ecNumber>
    </recommendedName>
</protein>
<dbReference type="EC" id="4.3.3.7" evidence="4 12"/>
<evidence type="ECO:0000256" key="15">
    <source>
        <dbReference type="PIRSR" id="PIRSR001365-2"/>
    </source>
</evidence>
<evidence type="ECO:0000313" key="16">
    <source>
        <dbReference type="EMBL" id="MCC2127741.1"/>
    </source>
</evidence>
<feature type="binding site" evidence="12 15">
    <location>
        <position position="206"/>
    </location>
    <ligand>
        <name>pyruvate</name>
        <dbReference type="ChEBI" id="CHEBI:15361"/>
    </ligand>
</feature>
<feature type="active site" description="Schiff-base intermediate with substrate" evidence="12 14">
    <location>
        <position position="164"/>
    </location>
</feature>
<dbReference type="PROSITE" id="PS00665">
    <property type="entry name" value="DHDPS_1"/>
    <property type="match status" value="1"/>
</dbReference>
<dbReference type="SUPFAM" id="SSF51569">
    <property type="entry name" value="Aldolase"/>
    <property type="match status" value="1"/>
</dbReference>
<evidence type="ECO:0000256" key="10">
    <source>
        <dbReference type="ARBA" id="ARBA00023270"/>
    </source>
</evidence>
<dbReference type="NCBIfam" id="TIGR00674">
    <property type="entry name" value="dapA"/>
    <property type="match status" value="1"/>
</dbReference>
<evidence type="ECO:0000256" key="12">
    <source>
        <dbReference type="HAMAP-Rule" id="MF_00418"/>
    </source>
</evidence>
<dbReference type="GO" id="GO:0008840">
    <property type="term" value="F:4-hydroxy-tetrahydrodipicolinate synthase activity"/>
    <property type="evidence" value="ECO:0007669"/>
    <property type="project" value="UniProtKB-UniRule"/>
</dbReference>
<feature type="site" description="Part of a proton relay during catalysis" evidence="12">
    <location>
        <position position="109"/>
    </location>
</feature>
<proteinExistence type="inferred from homology"/>
<evidence type="ECO:0000256" key="2">
    <source>
        <dbReference type="ARBA" id="ARBA00005120"/>
    </source>
</evidence>
<dbReference type="AlphaFoldDB" id="A0AAE3A838"/>
<keyword evidence="10 12" id="KW-0704">Schiff base</keyword>
<feature type="active site" description="Proton donor/acceptor" evidence="12 14">
    <location>
        <position position="135"/>
    </location>
</feature>
<dbReference type="InterPro" id="IPR013785">
    <property type="entry name" value="Aldolase_TIM"/>
</dbReference>
<evidence type="ECO:0000256" key="4">
    <source>
        <dbReference type="ARBA" id="ARBA00012086"/>
    </source>
</evidence>